<dbReference type="Proteomes" id="UP001055634">
    <property type="component" value="Segment"/>
</dbReference>
<keyword evidence="2" id="KW-1185">Reference proteome</keyword>
<accession>A0A9E7N4S0</accession>
<evidence type="ECO:0000313" key="2">
    <source>
        <dbReference type="Proteomes" id="UP001055634"/>
    </source>
</evidence>
<evidence type="ECO:0000313" key="1">
    <source>
        <dbReference type="EMBL" id="UTC28497.1"/>
    </source>
</evidence>
<sequence length="223" mass="23190">MNTHRVTVYFTARVAVEVTAASHEEAIAKATAQFDGAAALASKAAEDAEEIVGYLVDETGDDDYANSRSYGPNGVAGDPKAAALASLSPEDGPVWLVASVLANLDGVSNIEGEDRANIATVAELVRMGESLLDLCEGVESGLVPVPARDLTPGMRIDLEHDVYAARLDTPDAEVETAAELFAGELAEVTGVQTLPEGGAVEVEFGAVTVTVPPEHGFYVAKSF</sequence>
<name>A0A9E7N4S0_9CAUD</name>
<organism evidence="1 2">
    <name type="scientific">Brevundimonas phage vB_BpoS-Gurke</name>
    <dbReference type="NCBI Taxonomy" id="2948599"/>
    <lineage>
        <taxon>Viruses</taxon>
        <taxon>Duplodnaviria</taxon>
        <taxon>Heunggongvirae</taxon>
        <taxon>Uroviricota</taxon>
        <taxon>Caudoviricetes</taxon>
        <taxon>Jeanschmidtviridae</taxon>
        <taxon>Kikimoravirus</taxon>
        <taxon>Kikimoravirus gurke</taxon>
    </lineage>
</organism>
<proteinExistence type="predicted"/>
<gene>
    <name evidence="1" type="ORF">GURKE_04950</name>
</gene>
<protein>
    <submittedName>
        <fullName evidence="1">Uncharacterized protein</fullName>
    </submittedName>
</protein>
<reference evidence="1" key="1">
    <citation type="submission" date="2022-04" db="EMBL/GenBank/DDBJ databases">
        <authorList>
            <person name="Friedrich I."/>
            <person name="Schneider D."/>
            <person name="Poehlein A."/>
            <person name="Hertel R."/>
            <person name="Daniel R."/>
        </authorList>
    </citation>
    <scope>NUCLEOTIDE SEQUENCE</scope>
</reference>
<dbReference type="EMBL" id="ON529850">
    <property type="protein sequence ID" value="UTC28497.1"/>
    <property type="molecule type" value="Genomic_DNA"/>
</dbReference>